<dbReference type="GO" id="GO:0004930">
    <property type="term" value="F:G protein-coupled receptor activity"/>
    <property type="evidence" value="ECO:0007669"/>
    <property type="project" value="InterPro"/>
</dbReference>
<feature type="signal peptide" evidence="7">
    <location>
        <begin position="1"/>
        <end position="30"/>
    </location>
</feature>
<evidence type="ECO:0000256" key="5">
    <source>
        <dbReference type="ARBA" id="ARBA00023157"/>
    </source>
</evidence>
<reference evidence="10" key="3">
    <citation type="submission" date="2025-09" db="UniProtKB">
        <authorList>
            <consortium name="Ensembl"/>
        </authorList>
    </citation>
    <scope>IDENTIFICATION</scope>
</reference>
<dbReference type="PRINTS" id="PR00249">
    <property type="entry name" value="GPCRSECRETIN"/>
</dbReference>
<evidence type="ECO:0000313" key="11">
    <source>
        <dbReference type="Proteomes" id="UP001501920"/>
    </source>
</evidence>
<dbReference type="Pfam" id="PF01825">
    <property type="entry name" value="GPS"/>
    <property type="match status" value="1"/>
</dbReference>
<evidence type="ECO:0000256" key="4">
    <source>
        <dbReference type="ARBA" id="ARBA00023136"/>
    </source>
</evidence>
<feature type="domain" description="GAIN-B" evidence="8">
    <location>
        <begin position="349"/>
        <end position="498"/>
    </location>
</feature>
<dbReference type="PANTHER" id="PTHR12011">
    <property type="entry name" value="ADHESION G-PROTEIN COUPLED RECEPTOR"/>
    <property type="match status" value="1"/>
</dbReference>
<feature type="transmembrane region" description="Helical" evidence="6">
    <location>
        <begin position="510"/>
        <end position="532"/>
    </location>
</feature>
<dbReference type="OrthoDB" id="8951579at2759"/>
<dbReference type="InterPro" id="IPR057244">
    <property type="entry name" value="GAIN_B"/>
</dbReference>
<dbReference type="GO" id="GO:0007166">
    <property type="term" value="P:cell surface receptor signaling pathway"/>
    <property type="evidence" value="ECO:0007669"/>
    <property type="project" value="InterPro"/>
</dbReference>
<dbReference type="Gene3D" id="1.20.1070.10">
    <property type="entry name" value="Rhodopsin 7-helix transmembrane proteins"/>
    <property type="match status" value="1"/>
</dbReference>
<dbReference type="AlphaFoldDB" id="A0A3B4E8Y9"/>
<dbReference type="InterPro" id="IPR046338">
    <property type="entry name" value="GAIN_dom_sf"/>
</dbReference>
<dbReference type="PROSITE" id="PS50261">
    <property type="entry name" value="G_PROTEIN_RECEP_F2_4"/>
    <property type="match status" value="1"/>
</dbReference>
<feature type="transmembrane region" description="Helical" evidence="6">
    <location>
        <begin position="544"/>
        <end position="560"/>
    </location>
</feature>
<dbReference type="SMART" id="SM00303">
    <property type="entry name" value="GPS"/>
    <property type="match status" value="1"/>
</dbReference>
<name>A0A3B4E8Y9_PYGNA</name>
<dbReference type="InterPro" id="IPR000203">
    <property type="entry name" value="GPS"/>
</dbReference>
<evidence type="ECO:0000259" key="9">
    <source>
        <dbReference type="PROSITE" id="PS50261"/>
    </source>
</evidence>
<sequence length="796" mass="88129">MKWMAGVKSGPYRSVVVLAVILGMSSLSLSKSCKMDKSCTSIVVIDGNYTGPMEMTKSTCPNASGPSQSDKVCFFSFNMFENLKQELAEALKNSSTSYTTPTLTVSTSKTTTKMGSKANGGESWLSWVWSWLLSTSSQNKSPQTSAQAGPNILYEYSASIKNILEEINSTDKVNNCTYEEIGMWLLKTNNTYQLRITRVENIRPKAHICFVKGKCNNTWQQWIGGGFTRCVGPNNSCQTKGCNVICLDPTTFCNNAEYTSNCDGCTSNDDIIEFKDTAPVCSKTGTPVLQPDLQLKMNTTAIPTETVSEEIKSLTSSVLQMMGDKTTASVTVGDAQGFFVKPKDRSKLEAVSFIYSENTDLSIIQDKTQTEKYPTVISIPKEAFEKAANIDNITLFTSVFRFPNFTKDAKNSTVLNNEVYSIDMGTEITNLTNTISFIFRSVKKQKDVSPHCNSWDGNGSKPNWITDGCGTTETGDNVTCECVHLTFFAVLMVPNPTETISSTDLSNLTYITSIGCGLSIFFLGVALFMHFLLRRGRQSDSVHILINLFVSLVLLNLTFLTNEYVANTGNLIGCKLMAGFMHYCLLTSFTWFGLEALHLCLQLGRNSTPIKHYLTKICIAGWAPAAVVVTVVFCLQKYNQLVIHADNGKDVKMCWITDSAVHYVVNIGYYSVIFIFTFTTFVIMLRWIFLLKGTAANRHEPLAGSGKRTTTGTSDALTVMGLCCTLGLTWGFAFFAYGALRLPSYYIFTILNSFQGFFLFIYYYKTSKFVGDQMTSEKTSAITEATSVENPYEKPK</sequence>
<evidence type="ECO:0000313" key="10">
    <source>
        <dbReference type="Ensembl" id="ENSPNAP00000033042.1"/>
    </source>
</evidence>
<evidence type="ECO:0000256" key="6">
    <source>
        <dbReference type="SAM" id="Phobius"/>
    </source>
</evidence>
<evidence type="ECO:0000256" key="1">
    <source>
        <dbReference type="ARBA" id="ARBA00004141"/>
    </source>
</evidence>
<dbReference type="InterPro" id="IPR017981">
    <property type="entry name" value="GPCR_2-like_7TM"/>
</dbReference>
<feature type="transmembrane region" description="Helical" evidence="6">
    <location>
        <begin position="717"/>
        <end position="739"/>
    </location>
</feature>
<reference evidence="10" key="2">
    <citation type="submission" date="2025-08" db="UniProtKB">
        <authorList>
            <consortium name="Ensembl"/>
        </authorList>
    </citation>
    <scope>IDENTIFICATION</scope>
</reference>
<feature type="domain" description="G-protein coupled receptors family 2 profile 2" evidence="9">
    <location>
        <begin position="508"/>
        <end position="767"/>
    </location>
</feature>
<feature type="transmembrane region" description="Helical" evidence="6">
    <location>
        <begin position="580"/>
        <end position="601"/>
    </location>
</feature>
<feature type="transmembrane region" description="Helical" evidence="6">
    <location>
        <begin position="745"/>
        <end position="764"/>
    </location>
</feature>
<proteinExistence type="predicted"/>
<comment type="subcellular location">
    <subcellularLocation>
        <location evidence="1">Membrane</location>
        <topology evidence="1">Multi-pass membrane protein</topology>
    </subcellularLocation>
</comment>
<dbReference type="GeneID" id="108432831"/>
<dbReference type="GO" id="GO:0005886">
    <property type="term" value="C:plasma membrane"/>
    <property type="evidence" value="ECO:0007669"/>
    <property type="project" value="TreeGrafter"/>
</dbReference>
<evidence type="ECO:0000256" key="3">
    <source>
        <dbReference type="ARBA" id="ARBA00022989"/>
    </source>
</evidence>
<dbReference type="PROSITE" id="PS50221">
    <property type="entry name" value="GAIN_B"/>
    <property type="match status" value="1"/>
</dbReference>
<keyword evidence="2 6" id="KW-0812">Transmembrane</keyword>
<dbReference type="GeneTree" id="ENSGT00940000155621"/>
<feature type="transmembrane region" description="Helical" evidence="6">
    <location>
        <begin position="613"/>
        <end position="633"/>
    </location>
</feature>
<evidence type="ECO:0000256" key="2">
    <source>
        <dbReference type="ARBA" id="ARBA00022692"/>
    </source>
</evidence>
<dbReference type="Gene3D" id="2.60.220.50">
    <property type="match status" value="1"/>
</dbReference>
<keyword evidence="7" id="KW-0732">Signal</keyword>
<dbReference type="PANTHER" id="PTHR12011:SF474">
    <property type="entry name" value="ADHESION G PROTEIN-COUPLED RECEPTOR G11-RELATED"/>
    <property type="match status" value="1"/>
</dbReference>
<dbReference type="RefSeq" id="XP_017562427.1">
    <property type="nucleotide sequence ID" value="XM_017706938.2"/>
</dbReference>
<accession>A0A3B4E8Y9</accession>
<protein>
    <submittedName>
        <fullName evidence="10">Adhesion G protein-coupled receptor G11</fullName>
    </submittedName>
</protein>
<keyword evidence="11" id="KW-1185">Reference proteome</keyword>
<feature type="transmembrane region" description="Helical" evidence="6">
    <location>
        <begin position="667"/>
        <end position="689"/>
    </location>
</feature>
<feature type="chain" id="PRO_5017333250" evidence="7">
    <location>
        <begin position="31"/>
        <end position="796"/>
    </location>
</feature>
<dbReference type="Proteomes" id="UP001501920">
    <property type="component" value="Chromosome 4"/>
</dbReference>
<dbReference type="GO" id="GO:0007189">
    <property type="term" value="P:adenylate cyclase-activating G protein-coupled receptor signaling pathway"/>
    <property type="evidence" value="ECO:0007669"/>
    <property type="project" value="TreeGrafter"/>
</dbReference>
<organism evidence="10 11">
    <name type="scientific">Pygocentrus nattereri</name>
    <name type="common">Red-bellied piranha</name>
    <dbReference type="NCBI Taxonomy" id="42514"/>
    <lineage>
        <taxon>Eukaryota</taxon>
        <taxon>Metazoa</taxon>
        <taxon>Chordata</taxon>
        <taxon>Craniata</taxon>
        <taxon>Vertebrata</taxon>
        <taxon>Euteleostomi</taxon>
        <taxon>Actinopterygii</taxon>
        <taxon>Neopterygii</taxon>
        <taxon>Teleostei</taxon>
        <taxon>Ostariophysi</taxon>
        <taxon>Characiformes</taxon>
        <taxon>Characoidei</taxon>
        <taxon>Pygocentrus</taxon>
    </lineage>
</organism>
<dbReference type="Pfam" id="PF00002">
    <property type="entry name" value="7tm_2"/>
    <property type="match status" value="1"/>
</dbReference>
<keyword evidence="5" id="KW-1015">Disulfide bond</keyword>
<keyword evidence="4 6" id="KW-0472">Membrane</keyword>
<evidence type="ECO:0000256" key="7">
    <source>
        <dbReference type="SAM" id="SignalP"/>
    </source>
</evidence>
<evidence type="ECO:0000259" key="8">
    <source>
        <dbReference type="PROSITE" id="PS50221"/>
    </source>
</evidence>
<dbReference type="InterPro" id="IPR000832">
    <property type="entry name" value="GPCR_2_secretin-like"/>
</dbReference>
<keyword evidence="3 6" id="KW-1133">Transmembrane helix</keyword>
<reference evidence="10 11" key="1">
    <citation type="submission" date="2020-10" db="EMBL/GenBank/DDBJ databases">
        <title>Pygocentrus nattereri (red-bellied piranha) genome, fPygNat1, primary haplotype.</title>
        <authorList>
            <person name="Myers G."/>
            <person name="Meyer A."/>
            <person name="Karagic N."/>
            <person name="Pippel M."/>
            <person name="Winkler S."/>
            <person name="Tracey A."/>
            <person name="Wood J."/>
            <person name="Formenti G."/>
            <person name="Howe K."/>
            <person name="Fedrigo O."/>
            <person name="Jarvis E.D."/>
        </authorList>
    </citation>
    <scope>NUCLEOTIDE SEQUENCE [LARGE SCALE GENOMIC DNA]</scope>
</reference>
<dbReference type="Ensembl" id="ENSPNAT00000023551.2">
    <property type="protein sequence ID" value="ENSPNAP00000033042.1"/>
    <property type="gene ID" value="ENSPNAG00000021438.2"/>
</dbReference>